<protein>
    <submittedName>
        <fullName evidence="2">Unannotated protein</fullName>
    </submittedName>
</protein>
<feature type="transmembrane region" description="Helical" evidence="1">
    <location>
        <begin position="326"/>
        <end position="349"/>
    </location>
</feature>
<dbReference type="Pfam" id="PF07690">
    <property type="entry name" value="MFS_1"/>
    <property type="match status" value="1"/>
</dbReference>
<feature type="transmembrane region" description="Helical" evidence="1">
    <location>
        <begin position="154"/>
        <end position="183"/>
    </location>
</feature>
<feature type="transmembrane region" description="Helical" evidence="1">
    <location>
        <begin position="204"/>
        <end position="227"/>
    </location>
</feature>
<keyword evidence="1" id="KW-0472">Membrane</keyword>
<keyword evidence="1" id="KW-0812">Transmembrane</keyword>
<dbReference type="InterPro" id="IPR011701">
    <property type="entry name" value="MFS"/>
</dbReference>
<organism evidence="2">
    <name type="scientific">freshwater metagenome</name>
    <dbReference type="NCBI Taxonomy" id="449393"/>
    <lineage>
        <taxon>unclassified sequences</taxon>
        <taxon>metagenomes</taxon>
        <taxon>ecological metagenomes</taxon>
    </lineage>
</organism>
<feature type="transmembrane region" description="Helical" evidence="1">
    <location>
        <begin position="45"/>
        <end position="67"/>
    </location>
</feature>
<dbReference type="Gene3D" id="1.20.1250.20">
    <property type="entry name" value="MFS general substrate transporter like domains"/>
    <property type="match status" value="1"/>
</dbReference>
<accession>A0A6J6HU17</accession>
<dbReference type="EMBL" id="CAEZUR010000098">
    <property type="protein sequence ID" value="CAB4614574.1"/>
    <property type="molecule type" value="Genomic_DNA"/>
</dbReference>
<feature type="transmembrane region" description="Helical" evidence="1">
    <location>
        <begin position="290"/>
        <end position="314"/>
    </location>
</feature>
<feature type="transmembrane region" description="Helical" evidence="1">
    <location>
        <begin position="266"/>
        <end position="284"/>
    </location>
</feature>
<gene>
    <name evidence="2" type="ORF">UFOPK1843_01039</name>
</gene>
<proteinExistence type="predicted"/>
<dbReference type="AlphaFoldDB" id="A0A6J6HU17"/>
<feature type="transmembrane region" description="Helical" evidence="1">
    <location>
        <begin position="233"/>
        <end position="259"/>
    </location>
</feature>
<feature type="transmembrane region" description="Helical" evidence="1">
    <location>
        <begin position="21"/>
        <end position="39"/>
    </location>
</feature>
<keyword evidence="1" id="KW-1133">Transmembrane helix</keyword>
<name>A0A6J6HU17_9ZZZZ</name>
<evidence type="ECO:0000313" key="2">
    <source>
        <dbReference type="EMBL" id="CAB4614574.1"/>
    </source>
</evidence>
<dbReference type="SUPFAM" id="SSF103473">
    <property type="entry name" value="MFS general substrate transporter"/>
    <property type="match status" value="1"/>
</dbReference>
<evidence type="ECO:0000256" key="1">
    <source>
        <dbReference type="SAM" id="Phobius"/>
    </source>
</evidence>
<feature type="transmembrane region" description="Helical" evidence="1">
    <location>
        <begin position="79"/>
        <end position="112"/>
    </location>
</feature>
<dbReference type="InterPro" id="IPR036259">
    <property type="entry name" value="MFS_trans_sf"/>
</dbReference>
<feature type="transmembrane region" description="Helical" evidence="1">
    <location>
        <begin position="355"/>
        <end position="376"/>
    </location>
</feature>
<reference evidence="2" key="1">
    <citation type="submission" date="2020-05" db="EMBL/GenBank/DDBJ databases">
        <authorList>
            <person name="Chiriac C."/>
            <person name="Salcher M."/>
            <person name="Ghai R."/>
            <person name="Kavagutti S V."/>
        </authorList>
    </citation>
    <scope>NUCLEOTIDE SEQUENCE</scope>
</reference>
<sequence length="387" mass="40681">MASYSAVLSRPGVARIMGTQLLGRFAFGMMSLAIVLHVQQIYNSYTIAGIALGAETVGAAISGPLIARRLSAWGPRRVLLIVASTSSLSLVFIAFFAGAAFWTIFACLIVGLTSPPIQQIARSIYPSLITSKQTSYLFSLDATLQELLWVFGPVLATLITATYNSASALIFMATVQITGTYLFSKNPEISGMKMPKSKRRLGGILRKPIVLANFLINLTLVATFGGAEVGTVAVLGIAASGVVIAALSLGSIIGGFAFGHRATTKWALLKFVTVVMVGYSAVFLNPTDLVWITICWFVTGLGVAPAFATMASMISVSFGTADSAEAYGWSNTGQLIGYAIGAAIAGVAIDHVDPQAAWFVSCIAGGLSVFLALITVRFNPPLNQKDS</sequence>
<dbReference type="PANTHER" id="PTHR23542:SF1">
    <property type="entry name" value="MAJOR FACILITATOR SUPERFAMILY (MFS) PROFILE DOMAIN-CONTAINING PROTEIN"/>
    <property type="match status" value="1"/>
</dbReference>
<dbReference type="PANTHER" id="PTHR23542">
    <property type="match status" value="1"/>
</dbReference>
<dbReference type="GO" id="GO:0022857">
    <property type="term" value="F:transmembrane transporter activity"/>
    <property type="evidence" value="ECO:0007669"/>
    <property type="project" value="InterPro"/>
</dbReference>